<feature type="region of interest" description="Disordered" evidence="1">
    <location>
        <begin position="69"/>
        <end position="107"/>
    </location>
</feature>
<dbReference type="EMBL" id="BAAAHG010000058">
    <property type="protein sequence ID" value="GAA0927802.1"/>
    <property type="molecule type" value="Genomic_DNA"/>
</dbReference>
<evidence type="ECO:0000256" key="1">
    <source>
        <dbReference type="SAM" id="MobiDB-lite"/>
    </source>
</evidence>
<reference evidence="2 3" key="1">
    <citation type="journal article" date="2019" name="Int. J. Syst. Evol. Microbiol.">
        <title>The Global Catalogue of Microorganisms (GCM) 10K type strain sequencing project: providing services to taxonomists for standard genome sequencing and annotation.</title>
        <authorList>
            <consortium name="The Broad Institute Genomics Platform"/>
            <consortium name="The Broad Institute Genome Sequencing Center for Infectious Disease"/>
            <person name="Wu L."/>
            <person name="Ma J."/>
        </authorList>
    </citation>
    <scope>NUCLEOTIDE SEQUENCE [LARGE SCALE GENOMIC DNA]</scope>
    <source>
        <strain evidence="2 3">JCM 10673</strain>
    </source>
</reference>
<dbReference type="Proteomes" id="UP001501005">
    <property type="component" value="Unassembled WGS sequence"/>
</dbReference>
<evidence type="ECO:0000313" key="2">
    <source>
        <dbReference type="EMBL" id="GAA0927802.1"/>
    </source>
</evidence>
<gene>
    <name evidence="2" type="ORF">GCM10009549_50050</name>
</gene>
<proteinExistence type="predicted"/>
<accession>A0ABN1PGC7</accession>
<comment type="caution">
    <text evidence="2">The sequence shown here is derived from an EMBL/GenBank/DDBJ whole genome shotgun (WGS) entry which is preliminary data.</text>
</comment>
<name>A0ABN1PGC7_9ACTN</name>
<protein>
    <submittedName>
        <fullName evidence="2">Uncharacterized protein</fullName>
    </submittedName>
</protein>
<keyword evidence="3" id="KW-1185">Reference proteome</keyword>
<sequence>MGEDRAVATGPDSEAGQAGDAPAFTRVMARLRVPRTVGRLDDVRRTLNLPLSSAFECIDGTGARQIVTDATEPGRAHPAGNSSGTACAPRASHSGRCGASPANPSCA</sequence>
<feature type="region of interest" description="Disordered" evidence="1">
    <location>
        <begin position="1"/>
        <end position="21"/>
    </location>
</feature>
<organism evidence="2 3">
    <name type="scientific">Streptomyces thermoalcalitolerans</name>
    <dbReference type="NCBI Taxonomy" id="65605"/>
    <lineage>
        <taxon>Bacteria</taxon>
        <taxon>Bacillati</taxon>
        <taxon>Actinomycetota</taxon>
        <taxon>Actinomycetes</taxon>
        <taxon>Kitasatosporales</taxon>
        <taxon>Streptomycetaceae</taxon>
        <taxon>Streptomyces</taxon>
    </lineage>
</organism>
<evidence type="ECO:0000313" key="3">
    <source>
        <dbReference type="Proteomes" id="UP001501005"/>
    </source>
</evidence>